<dbReference type="Gene3D" id="2.130.10.130">
    <property type="entry name" value="Integrin alpha, N-terminal"/>
    <property type="match status" value="1"/>
</dbReference>
<dbReference type="Proteomes" id="UP000820818">
    <property type="component" value="Unassembled WGS sequence"/>
</dbReference>
<keyword evidence="3" id="KW-1185">Reference proteome</keyword>
<keyword evidence="1" id="KW-0732">Signal</keyword>
<dbReference type="InterPro" id="IPR013517">
    <property type="entry name" value="FG-GAP"/>
</dbReference>
<evidence type="ECO:0000313" key="2">
    <source>
        <dbReference type="EMBL" id="KAI9549905.1"/>
    </source>
</evidence>
<evidence type="ECO:0000256" key="1">
    <source>
        <dbReference type="ARBA" id="ARBA00022729"/>
    </source>
</evidence>
<protein>
    <submittedName>
        <fullName evidence="2">Uncharacterized protein</fullName>
    </submittedName>
</protein>
<name>A0AAD5KUP8_9CRUS</name>
<dbReference type="PANTHER" id="PTHR16026:SF0">
    <property type="entry name" value="CARTILAGE ACIDIC PROTEIN 1"/>
    <property type="match status" value="1"/>
</dbReference>
<sequence>MASEYGIADSGNSMGAAFIDYDLDGDLDLYVLNNEQSISVPTNYRQKIVDGSAINNDKFYRNNGDGTFTDVTIEAGITIEGFGLGLAVSDLNNDGWPDVHVSNDYVTNDILYINNQDDFNNDGMPDLFTIDMLGEDNYRKKTTIGRNSYQVYTSNEQWGYEYQHVRNMLHLNNGSGLPFSEIG</sequence>
<dbReference type="EMBL" id="WJBH02000205">
    <property type="protein sequence ID" value="KAI9549905.1"/>
    <property type="molecule type" value="Genomic_DNA"/>
</dbReference>
<evidence type="ECO:0000313" key="3">
    <source>
        <dbReference type="Proteomes" id="UP000820818"/>
    </source>
</evidence>
<dbReference type="InterPro" id="IPR027039">
    <property type="entry name" value="Crtac1"/>
</dbReference>
<gene>
    <name evidence="2" type="ORF">GHT06_005793</name>
</gene>
<dbReference type="AlphaFoldDB" id="A0AAD5KUP8"/>
<dbReference type="PANTHER" id="PTHR16026">
    <property type="entry name" value="CARTILAGE ACIDIC PROTEIN 1"/>
    <property type="match status" value="1"/>
</dbReference>
<accession>A0AAD5KUP8</accession>
<dbReference type="InterPro" id="IPR028994">
    <property type="entry name" value="Integrin_alpha_N"/>
</dbReference>
<dbReference type="Pfam" id="PF13517">
    <property type="entry name" value="FG-GAP_3"/>
    <property type="match status" value="1"/>
</dbReference>
<comment type="caution">
    <text evidence="2">The sequence shown here is derived from an EMBL/GenBank/DDBJ whole genome shotgun (WGS) entry which is preliminary data.</text>
</comment>
<organism evidence="2 3">
    <name type="scientific">Daphnia sinensis</name>
    <dbReference type="NCBI Taxonomy" id="1820382"/>
    <lineage>
        <taxon>Eukaryota</taxon>
        <taxon>Metazoa</taxon>
        <taxon>Ecdysozoa</taxon>
        <taxon>Arthropoda</taxon>
        <taxon>Crustacea</taxon>
        <taxon>Branchiopoda</taxon>
        <taxon>Diplostraca</taxon>
        <taxon>Cladocera</taxon>
        <taxon>Anomopoda</taxon>
        <taxon>Daphniidae</taxon>
        <taxon>Daphnia</taxon>
        <taxon>Daphnia similis group</taxon>
    </lineage>
</organism>
<reference evidence="2" key="1">
    <citation type="submission" date="2022-05" db="EMBL/GenBank/DDBJ databases">
        <title>A multi-omics perspective on studying reproductive biology in Daphnia sinensis.</title>
        <authorList>
            <person name="Jia J."/>
        </authorList>
    </citation>
    <scope>NUCLEOTIDE SEQUENCE</scope>
    <source>
        <strain evidence="2">WSL</strain>
    </source>
</reference>
<dbReference type="SUPFAM" id="SSF69318">
    <property type="entry name" value="Integrin alpha N-terminal domain"/>
    <property type="match status" value="1"/>
</dbReference>
<proteinExistence type="predicted"/>